<comment type="catalytic activity">
    <reaction evidence="9 10 11">
        <text>adenosine(37) in tRNA + dimethylallyl diphosphate = N(6)-dimethylallyladenosine(37) in tRNA + diphosphate</text>
        <dbReference type="Rhea" id="RHEA:26482"/>
        <dbReference type="Rhea" id="RHEA-COMP:10162"/>
        <dbReference type="Rhea" id="RHEA-COMP:10375"/>
        <dbReference type="ChEBI" id="CHEBI:33019"/>
        <dbReference type="ChEBI" id="CHEBI:57623"/>
        <dbReference type="ChEBI" id="CHEBI:74411"/>
        <dbReference type="ChEBI" id="CHEBI:74415"/>
        <dbReference type="EC" id="2.5.1.75"/>
    </reaction>
</comment>
<comment type="caution">
    <text evidence="10">Lacks conserved residue(s) required for the propagation of feature annotation.</text>
</comment>
<evidence type="ECO:0000256" key="4">
    <source>
        <dbReference type="ARBA" id="ARBA00022679"/>
    </source>
</evidence>
<dbReference type="InterPro" id="IPR018022">
    <property type="entry name" value="IPT"/>
</dbReference>
<reference evidence="15" key="1">
    <citation type="journal article" date="2019" name="Int. J. Syst. Evol. Microbiol.">
        <title>The Global Catalogue of Microorganisms (GCM) 10K type strain sequencing project: providing services to taxonomists for standard genome sequencing and annotation.</title>
        <authorList>
            <consortium name="The Broad Institute Genomics Platform"/>
            <consortium name="The Broad Institute Genome Sequencing Center for Infectious Disease"/>
            <person name="Wu L."/>
            <person name="Ma J."/>
        </authorList>
    </citation>
    <scope>NUCLEOTIDE SEQUENCE [LARGE SCALE GENOMIC DNA]</scope>
    <source>
        <strain evidence="15">KCTC 52168</strain>
    </source>
</reference>
<proteinExistence type="inferred from homology"/>
<keyword evidence="7 10" id="KW-0067">ATP-binding</keyword>
<dbReference type="InterPro" id="IPR039657">
    <property type="entry name" value="Dimethylallyltransferase"/>
</dbReference>
<name>A0ABV7H1Q8_9BURK</name>
<dbReference type="Gene3D" id="1.10.20.140">
    <property type="match status" value="1"/>
</dbReference>
<sequence>MGSISVLNPAQLFDRFDALVISGPTASGKSALALQLAATWAGQQPCEIISMDSAQVYRGMNIGTAKPTATEQAAVPHHLIDLLDPAEVYSAAQFARDVCSLTPAIRARGALPLIVGGTMLYFKALTEGLSALPQADAALRARIDAEAAAQGWPAMHARLATLDPATAARLAPNDKQRIQRALEVIELTGQPLSELQRGAAHEPAPLRLLHISIQPERNLRREAAEQRFDAMLAAGLLDEVRALKARGDLHAELPSIRSVGYRQLWEHLDGHCDLSSARERAITATRQLAKRQMTWLRGLGADVVLQAPSLPDLLAALEMHSA</sequence>
<dbReference type="EC" id="2.5.1.75" evidence="10"/>
<dbReference type="Pfam" id="PF01715">
    <property type="entry name" value="IPPT"/>
    <property type="match status" value="1"/>
</dbReference>
<comment type="caution">
    <text evidence="14">The sequence shown here is derived from an EMBL/GenBank/DDBJ whole genome shotgun (WGS) entry which is preliminary data.</text>
</comment>
<feature type="site" description="Interaction with substrate tRNA" evidence="10">
    <location>
        <position position="118"/>
    </location>
</feature>
<comment type="similarity">
    <text evidence="3 10 13">Belongs to the IPP transferase family.</text>
</comment>
<evidence type="ECO:0000256" key="3">
    <source>
        <dbReference type="ARBA" id="ARBA00005842"/>
    </source>
</evidence>
<keyword evidence="8 10" id="KW-0460">Magnesium</keyword>
<dbReference type="InterPro" id="IPR027417">
    <property type="entry name" value="P-loop_NTPase"/>
</dbReference>
<feature type="site" description="Interaction with substrate tRNA" evidence="10">
    <location>
        <position position="140"/>
    </location>
</feature>
<evidence type="ECO:0000256" key="7">
    <source>
        <dbReference type="ARBA" id="ARBA00022840"/>
    </source>
</evidence>
<comment type="subunit">
    <text evidence="10">Monomer.</text>
</comment>
<evidence type="ECO:0000256" key="5">
    <source>
        <dbReference type="ARBA" id="ARBA00022694"/>
    </source>
</evidence>
<protein>
    <recommendedName>
        <fullName evidence="10">tRNA dimethylallyltransferase</fullName>
        <ecNumber evidence="10">2.5.1.75</ecNumber>
    </recommendedName>
    <alternativeName>
        <fullName evidence="10">Dimethylallyl diphosphate:tRNA dimethylallyltransferase</fullName>
        <shortName evidence="10">DMAPP:tRNA dimethylallyltransferase</shortName>
        <shortName evidence="10">DMATase</shortName>
    </alternativeName>
    <alternativeName>
        <fullName evidence="10">Isopentenyl-diphosphate:tRNA isopentenyltransferase</fullName>
        <shortName evidence="10">IPP transferase</shortName>
        <shortName evidence="10">IPPT</shortName>
        <shortName evidence="10">IPTase</shortName>
    </alternativeName>
</protein>
<gene>
    <name evidence="10 14" type="primary">miaA</name>
    <name evidence="14" type="ORF">ACFOEN_00760</name>
</gene>
<evidence type="ECO:0000313" key="15">
    <source>
        <dbReference type="Proteomes" id="UP001595556"/>
    </source>
</evidence>
<evidence type="ECO:0000313" key="14">
    <source>
        <dbReference type="EMBL" id="MFC3146165.1"/>
    </source>
</evidence>
<feature type="binding site" evidence="10">
    <location>
        <begin position="25"/>
        <end position="30"/>
    </location>
    <ligand>
        <name>substrate</name>
    </ligand>
</feature>
<keyword evidence="5 10" id="KW-0819">tRNA processing</keyword>
<keyword evidence="4 10" id="KW-0808">Transferase</keyword>
<dbReference type="HAMAP" id="MF_00185">
    <property type="entry name" value="IPP_trans"/>
    <property type="match status" value="1"/>
</dbReference>
<dbReference type="SUPFAM" id="SSF52540">
    <property type="entry name" value="P-loop containing nucleoside triphosphate hydrolases"/>
    <property type="match status" value="1"/>
</dbReference>
<organism evidence="14 15">
    <name type="scientific">Piscinibacterium candidicorallinum</name>
    <dbReference type="NCBI Taxonomy" id="1793872"/>
    <lineage>
        <taxon>Bacteria</taxon>
        <taxon>Pseudomonadati</taxon>
        <taxon>Pseudomonadota</taxon>
        <taxon>Betaproteobacteria</taxon>
        <taxon>Burkholderiales</taxon>
        <taxon>Piscinibacterium</taxon>
    </lineage>
</organism>
<evidence type="ECO:0000256" key="11">
    <source>
        <dbReference type="RuleBase" id="RU003783"/>
    </source>
</evidence>
<dbReference type="PANTHER" id="PTHR11088:SF60">
    <property type="entry name" value="TRNA DIMETHYLALLYLTRANSFERASE"/>
    <property type="match status" value="1"/>
</dbReference>
<dbReference type="EMBL" id="JBHRTI010000002">
    <property type="protein sequence ID" value="MFC3146165.1"/>
    <property type="molecule type" value="Genomic_DNA"/>
</dbReference>
<keyword evidence="15" id="KW-1185">Reference proteome</keyword>
<evidence type="ECO:0000256" key="13">
    <source>
        <dbReference type="RuleBase" id="RU003785"/>
    </source>
</evidence>
<dbReference type="GO" id="GO:0052381">
    <property type="term" value="F:tRNA dimethylallyltransferase activity"/>
    <property type="evidence" value="ECO:0007669"/>
    <property type="project" value="UniProtKB-EC"/>
</dbReference>
<evidence type="ECO:0000256" key="6">
    <source>
        <dbReference type="ARBA" id="ARBA00022741"/>
    </source>
</evidence>
<evidence type="ECO:0000256" key="12">
    <source>
        <dbReference type="RuleBase" id="RU003784"/>
    </source>
</evidence>
<feature type="binding site" evidence="10">
    <location>
        <begin position="23"/>
        <end position="30"/>
    </location>
    <ligand>
        <name>ATP</name>
        <dbReference type="ChEBI" id="CHEBI:30616"/>
    </ligand>
</feature>
<evidence type="ECO:0000256" key="2">
    <source>
        <dbReference type="ARBA" id="ARBA00003213"/>
    </source>
</evidence>
<evidence type="ECO:0000256" key="10">
    <source>
        <dbReference type="HAMAP-Rule" id="MF_00185"/>
    </source>
</evidence>
<comment type="function">
    <text evidence="2 10 12">Catalyzes the transfer of a dimethylallyl group onto the adenine at position 37 in tRNAs that read codons beginning with uridine, leading to the formation of N6-(dimethylallyl)adenosine (i(6)A).</text>
</comment>
<dbReference type="Gene3D" id="3.40.50.300">
    <property type="entry name" value="P-loop containing nucleotide triphosphate hydrolases"/>
    <property type="match status" value="1"/>
</dbReference>
<dbReference type="RefSeq" id="WP_377300448.1">
    <property type="nucleotide sequence ID" value="NZ_CP180191.1"/>
</dbReference>
<feature type="region of interest" description="Interaction with substrate tRNA" evidence="10">
    <location>
        <begin position="176"/>
        <end position="180"/>
    </location>
</feature>
<dbReference type="PANTHER" id="PTHR11088">
    <property type="entry name" value="TRNA DIMETHYLALLYLTRANSFERASE"/>
    <property type="match status" value="1"/>
</dbReference>
<dbReference type="Proteomes" id="UP001595556">
    <property type="component" value="Unassembled WGS sequence"/>
</dbReference>
<dbReference type="NCBIfam" id="TIGR00174">
    <property type="entry name" value="miaA"/>
    <property type="match status" value="1"/>
</dbReference>
<evidence type="ECO:0000256" key="9">
    <source>
        <dbReference type="ARBA" id="ARBA00049563"/>
    </source>
</evidence>
<comment type="cofactor">
    <cofactor evidence="1 10">
        <name>Mg(2+)</name>
        <dbReference type="ChEBI" id="CHEBI:18420"/>
    </cofactor>
</comment>
<accession>A0ABV7H1Q8</accession>
<evidence type="ECO:0000256" key="8">
    <source>
        <dbReference type="ARBA" id="ARBA00022842"/>
    </source>
</evidence>
<evidence type="ECO:0000256" key="1">
    <source>
        <dbReference type="ARBA" id="ARBA00001946"/>
    </source>
</evidence>
<keyword evidence="6 10" id="KW-0547">Nucleotide-binding</keyword>
<feature type="region of interest" description="Interaction with substrate tRNA" evidence="10">
    <location>
        <begin position="52"/>
        <end position="55"/>
    </location>
</feature>